<organism evidence="2 3">
    <name type="scientific">Candidatus Williamhamiltonella defendens</name>
    <dbReference type="NCBI Taxonomy" id="138072"/>
    <lineage>
        <taxon>Bacteria</taxon>
        <taxon>Pseudomonadati</taxon>
        <taxon>Pseudomonadota</taxon>
        <taxon>Gammaproteobacteria</taxon>
        <taxon>Enterobacterales</taxon>
        <taxon>Enterobacteriaceae</taxon>
        <taxon>aphid secondary symbionts</taxon>
        <taxon>Candidatus Williamhamiltonella</taxon>
    </lineage>
</organism>
<reference evidence="2" key="1">
    <citation type="submission" date="2017-08" db="EMBL/GenBank/DDBJ databases">
        <title>Genome sequence of Candidatus Hamiltonella defensa from Acyrthosiphon pisum strain MI47.</title>
        <authorList>
            <person name="Patel V.A."/>
            <person name="Chevignon G."/>
            <person name="Russell J.A."/>
            <person name="Oliver K.M."/>
        </authorList>
    </citation>
    <scope>NUCLEOTIDE SEQUENCE</scope>
    <source>
        <strain evidence="2">MI47</strain>
        <plasmid evidence="2">p1_M47_H.defensa</plasmid>
    </source>
</reference>
<dbReference type="InterPro" id="IPR048178">
    <property type="entry name" value="MobP1_relaxase-like"/>
</dbReference>
<feature type="domain" description="MobA/VirD2-like nuclease" evidence="1">
    <location>
        <begin position="54"/>
        <end position="147"/>
    </location>
</feature>
<protein>
    <recommendedName>
        <fullName evidence="1">MobA/VirD2-like nuclease domain-containing protein</fullName>
    </recommendedName>
</protein>
<sequence>MVRITGSGRTPRGVKNEINYIAREGELTLRDSEGKEYCIQEREERQQSYAFMTDQEDKQVHRDESAPKLVHNMVFSSPNVASVSEADAFKAVETTLKEKYPDNRFIMAYHKDTDSPHVHVLLRIPDNYGKRINIRKQDLRDLREKFAGQLQKRGYNVTCTHQYQFGLKSELKREHDRQRGLYEVVKFGRASYRFNPKKGDQNYITLRTLKNKTEVTYWGVNLAEEIEREQIKPGSVISFKKEGPRRLKCLNWIVRENRLAGHRPIETTGALKIRGRWGLNLNPFRKKSSWTHLSS</sequence>
<dbReference type="AlphaFoldDB" id="A0AAC9YGS1"/>
<dbReference type="InterPro" id="IPR005094">
    <property type="entry name" value="Endonuclease_MobA/VirD2"/>
</dbReference>
<proteinExistence type="predicted"/>
<evidence type="ECO:0000313" key="3">
    <source>
        <dbReference type="Proteomes" id="UP000792865"/>
    </source>
</evidence>
<gene>
    <name evidence="2" type="ORF">CJJ18_10840</name>
</gene>
<dbReference type="Gene3D" id="3.30.930.30">
    <property type="match status" value="1"/>
</dbReference>
<geneLocation type="plasmid" evidence="2 3">
    <name>p1_M47_H.defensa</name>
</geneLocation>
<evidence type="ECO:0000313" key="2">
    <source>
        <dbReference type="EMBL" id="ASV34500.1"/>
    </source>
</evidence>
<keyword evidence="2" id="KW-0614">Plasmid</keyword>
<accession>A0AAC9YGS1</accession>
<dbReference type="Proteomes" id="UP000792865">
    <property type="component" value="Plasmid p1_M47_H.defensa"/>
</dbReference>
<name>A0AAC9YGS1_9ENTR</name>
<dbReference type="Pfam" id="PF03432">
    <property type="entry name" value="Relaxase"/>
    <property type="match status" value="1"/>
</dbReference>
<dbReference type="EMBL" id="CP022933">
    <property type="protein sequence ID" value="ASV34500.1"/>
    <property type="molecule type" value="Genomic_DNA"/>
</dbReference>
<evidence type="ECO:0000259" key="1">
    <source>
        <dbReference type="Pfam" id="PF03432"/>
    </source>
</evidence>
<dbReference type="NCBIfam" id="NF041450">
    <property type="entry name" value="MobP1"/>
    <property type="match status" value="1"/>
</dbReference>